<dbReference type="EMBL" id="KB007926">
    <property type="protein sequence ID" value="ELR20009.1"/>
    <property type="molecule type" value="Genomic_DNA"/>
</dbReference>
<evidence type="ECO:0000313" key="3">
    <source>
        <dbReference type="EMBL" id="ELR20009.1"/>
    </source>
</evidence>
<evidence type="ECO:0000259" key="2">
    <source>
        <dbReference type="Pfam" id="PF00188"/>
    </source>
</evidence>
<evidence type="ECO:0000313" key="4">
    <source>
        <dbReference type="Proteomes" id="UP000011083"/>
    </source>
</evidence>
<feature type="region of interest" description="Disordered" evidence="1">
    <location>
        <begin position="118"/>
        <end position="187"/>
    </location>
</feature>
<dbReference type="RefSeq" id="XP_004342119.1">
    <property type="nucleotide sequence ID" value="XM_004342070.1"/>
</dbReference>
<dbReference type="InterPro" id="IPR035940">
    <property type="entry name" value="CAP_sf"/>
</dbReference>
<feature type="region of interest" description="Disordered" evidence="1">
    <location>
        <begin position="211"/>
        <end position="267"/>
    </location>
</feature>
<gene>
    <name evidence="3" type="ORF">ACA1_113540</name>
</gene>
<dbReference type="VEuPathDB" id="AmoebaDB:ACA1_113540"/>
<dbReference type="PANTHER" id="PTHR31157:SF30">
    <property type="entry name" value="SCP DOMAIN-CONTAINING PROTEIN"/>
    <property type="match status" value="1"/>
</dbReference>
<accession>L8H3B1</accession>
<sequence length="391" mass="42123">MAEATILSLLQELFPTLDSALLTDIVAGAGAECSVESLVEELLSMQHQRQCIKEEEAPLPTGVCSATRPSVCVDGEPATSFHSGGSSRAPVRSAHTTNEGEEGRALVLVPPISSDDRLPMLCSSSSAGASPWGGPPRQERAAAAASLEDQLASIRQHRKERWRKESSSSSNNNRQPAREDTVGQAQSTSGFDIGLWRQMKDFRHVGLPEIAQPVHAPPTTTTTRSKQRAKWSRSGERKKAMTLSDLSEPNSDTATAATASAAGGASRTVPHIEKIGHDCLTLTNNFRQRSGLRPLRWETVLYKIGLQHSHSMGTGQVEFGHAGFKERMQAVPYRPRHMAENVAYSQGVADVASTAVNGWIRSPGHRKNILCPAANRCAIAVYCNSQENGAS</sequence>
<dbReference type="GeneID" id="14920848"/>
<feature type="domain" description="SCP" evidence="2">
    <location>
        <begin position="280"/>
        <end position="387"/>
    </location>
</feature>
<dbReference type="SUPFAM" id="SSF55797">
    <property type="entry name" value="PR-1-like"/>
    <property type="match status" value="1"/>
</dbReference>
<organism evidence="3 4">
    <name type="scientific">Acanthamoeba castellanii (strain ATCC 30010 / Neff)</name>
    <dbReference type="NCBI Taxonomy" id="1257118"/>
    <lineage>
        <taxon>Eukaryota</taxon>
        <taxon>Amoebozoa</taxon>
        <taxon>Discosea</taxon>
        <taxon>Longamoebia</taxon>
        <taxon>Centramoebida</taxon>
        <taxon>Acanthamoebidae</taxon>
        <taxon>Acanthamoeba</taxon>
    </lineage>
</organism>
<dbReference type="AlphaFoldDB" id="L8H3B1"/>
<name>L8H3B1_ACACF</name>
<evidence type="ECO:0000256" key="1">
    <source>
        <dbReference type="SAM" id="MobiDB-lite"/>
    </source>
</evidence>
<dbReference type="CDD" id="cd05379">
    <property type="entry name" value="CAP_bacterial"/>
    <property type="match status" value="1"/>
</dbReference>
<dbReference type="OrthoDB" id="568194at2759"/>
<dbReference type="Pfam" id="PF00188">
    <property type="entry name" value="CAP"/>
    <property type="match status" value="1"/>
</dbReference>
<reference evidence="3 4" key="1">
    <citation type="journal article" date="2013" name="Genome Biol.">
        <title>Genome of Acanthamoeba castellanii highlights extensive lateral gene transfer and early evolution of tyrosine kinase signaling.</title>
        <authorList>
            <person name="Clarke M."/>
            <person name="Lohan A.J."/>
            <person name="Liu B."/>
            <person name="Lagkouvardos I."/>
            <person name="Roy S."/>
            <person name="Zafar N."/>
            <person name="Bertelli C."/>
            <person name="Schilde C."/>
            <person name="Kianianmomeni A."/>
            <person name="Burglin T.R."/>
            <person name="Frech C."/>
            <person name="Turcotte B."/>
            <person name="Kopec K.O."/>
            <person name="Synnott J.M."/>
            <person name="Choo C."/>
            <person name="Paponov I."/>
            <person name="Finkler A."/>
            <person name="Soon Heng Tan C."/>
            <person name="Hutchins A.P."/>
            <person name="Weinmeier T."/>
            <person name="Rattei T."/>
            <person name="Chu J.S."/>
            <person name="Gimenez G."/>
            <person name="Irimia M."/>
            <person name="Rigden D.J."/>
            <person name="Fitzpatrick D.A."/>
            <person name="Lorenzo-Morales J."/>
            <person name="Bateman A."/>
            <person name="Chiu C.H."/>
            <person name="Tang P."/>
            <person name="Hegemann P."/>
            <person name="Fromm H."/>
            <person name="Raoult D."/>
            <person name="Greub G."/>
            <person name="Miranda-Saavedra D."/>
            <person name="Chen N."/>
            <person name="Nash P."/>
            <person name="Ginger M.L."/>
            <person name="Horn M."/>
            <person name="Schaap P."/>
            <person name="Caler L."/>
            <person name="Loftus B."/>
        </authorList>
    </citation>
    <scope>NUCLEOTIDE SEQUENCE [LARGE SCALE GENOMIC DNA]</scope>
    <source>
        <strain evidence="3 4">Neff</strain>
    </source>
</reference>
<feature type="compositionally biased region" description="Low complexity" evidence="1">
    <location>
        <begin position="123"/>
        <end position="153"/>
    </location>
</feature>
<dbReference type="InterPro" id="IPR014044">
    <property type="entry name" value="CAP_dom"/>
</dbReference>
<feature type="region of interest" description="Disordered" evidence="1">
    <location>
        <begin position="75"/>
        <end position="106"/>
    </location>
</feature>
<dbReference type="Proteomes" id="UP000011083">
    <property type="component" value="Unassembled WGS sequence"/>
</dbReference>
<dbReference type="KEGG" id="acan:ACA1_113540"/>
<proteinExistence type="predicted"/>
<dbReference type="Gene3D" id="3.40.33.10">
    <property type="entry name" value="CAP"/>
    <property type="match status" value="1"/>
</dbReference>
<protein>
    <submittedName>
        <fullName evidence="3">SCPlike extracellular subfamily protein</fullName>
    </submittedName>
</protein>
<keyword evidence="4" id="KW-1185">Reference proteome</keyword>
<feature type="compositionally biased region" description="Low complexity" evidence="1">
    <location>
        <begin position="253"/>
        <end position="266"/>
    </location>
</feature>
<dbReference type="PANTHER" id="PTHR31157">
    <property type="entry name" value="SCP DOMAIN-CONTAINING PROTEIN"/>
    <property type="match status" value="1"/>
</dbReference>